<accession>I4C2P0</accession>
<dbReference type="HOGENOM" id="CLU_1765090_0_0_7"/>
<protein>
    <submittedName>
        <fullName evidence="3">Uncharacterized protein</fullName>
    </submittedName>
</protein>
<evidence type="ECO:0000313" key="4">
    <source>
        <dbReference type="Proteomes" id="UP000006055"/>
    </source>
</evidence>
<keyword evidence="1" id="KW-0175">Coiled coil</keyword>
<evidence type="ECO:0000256" key="1">
    <source>
        <dbReference type="SAM" id="Coils"/>
    </source>
</evidence>
<keyword evidence="2" id="KW-0732">Signal</keyword>
<dbReference type="STRING" id="706587.Desti_1117"/>
<evidence type="ECO:0000313" key="3">
    <source>
        <dbReference type="EMBL" id="AFM23831.1"/>
    </source>
</evidence>
<organism evidence="3 4">
    <name type="scientific">Desulfomonile tiedjei (strain ATCC 49306 / DSM 6799 / DCB-1)</name>
    <dbReference type="NCBI Taxonomy" id="706587"/>
    <lineage>
        <taxon>Bacteria</taxon>
        <taxon>Pseudomonadati</taxon>
        <taxon>Thermodesulfobacteriota</taxon>
        <taxon>Desulfomonilia</taxon>
        <taxon>Desulfomonilales</taxon>
        <taxon>Desulfomonilaceae</taxon>
        <taxon>Desulfomonile</taxon>
    </lineage>
</organism>
<dbReference type="RefSeq" id="WP_014808984.1">
    <property type="nucleotide sequence ID" value="NC_018025.1"/>
</dbReference>
<dbReference type="Proteomes" id="UP000006055">
    <property type="component" value="Chromosome"/>
</dbReference>
<keyword evidence="4" id="KW-1185">Reference proteome</keyword>
<dbReference type="KEGG" id="dti:Desti_1117"/>
<reference evidence="4" key="1">
    <citation type="submission" date="2012-06" db="EMBL/GenBank/DDBJ databases">
        <title>Complete sequence of chromosome of Desulfomonile tiedjei DSM 6799.</title>
        <authorList>
            <person name="Lucas S."/>
            <person name="Copeland A."/>
            <person name="Lapidus A."/>
            <person name="Glavina del Rio T."/>
            <person name="Dalin E."/>
            <person name="Tice H."/>
            <person name="Bruce D."/>
            <person name="Goodwin L."/>
            <person name="Pitluck S."/>
            <person name="Peters L."/>
            <person name="Ovchinnikova G."/>
            <person name="Zeytun A."/>
            <person name="Lu M."/>
            <person name="Kyrpides N."/>
            <person name="Mavromatis K."/>
            <person name="Ivanova N."/>
            <person name="Brettin T."/>
            <person name="Detter J.C."/>
            <person name="Han C."/>
            <person name="Larimer F."/>
            <person name="Land M."/>
            <person name="Hauser L."/>
            <person name="Markowitz V."/>
            <person name="Cheng J.-F."/>
            <person name="Hugenholtz P."/>
            <person name="Woyke T."/>
            <person name="Wu D."/>
            <person name="Spring S."/>
            <person name="Schroeder M."/>
            <person name="Brambilla E."/>
            <person name="Klenk H.-P."/>
            <person name="Eisen J.A."/>
        </authorList>
    </citation>
    <scope>NUCLEOTIDE SEQUENCE [LARGE SCALE GENOMIC DNA]</scope>
    <source>
        <strain evidence="4">ATCC 49306 / DSM 6799 / DCB-1</strain>
    </source>
</reference>
<proteinExistence type="predicted"/>
<feature type="coiled-coil region" evidence="1">
    <location>
        <begin position="94"/>
        <end position="121"/>
    </location>
</feature>
<sequence length="147" mass="16442">MFRPLKCIWATAYIVLALAVSPVLGQDVPGQATPTTASSGRPSTIRVKQNILVKKQEALQRQVNDALRCIENASNPQTLRDPQGNINLVPQTDLVNCRRQLATYQRELQSLLRQSTRLGQDATAASLQLQRQLQVVERAARLRWLSE</sequence>
<gene>
    <name evidence="3" type="ordered locus">Desti_1117</name>
</gene>
<dbReference type="AlphaFoldDB" id="I4C2P0"/>
<dbReference type="EMBL" id="CP003360">
    <property type="protein sequence ID" value="AFM23831.1"/>
    <property type="molecule type" value="Genomic_DNA"/>
</dbReference>
<evidence type="ECO:0000256" key="2">
    <source>
        <dbReference type="SAM" id="SignalP"/>
    </source>
</evidence>
<name>I4C2P0_DESTA</name>
<feature type="signal peptide" evidence="2">
    <location>
        <begin position="1"/>
        <end position="25"/>
    </location>
</feature>
<feature type="chain" id="PRO_5003687454" evidence="2">
    <location>
        <begin position="26"/>
        <end position="147"/>
    </location>
</feature>